<dbReference type="GO" id="GO:0043386">
    <property type="term" value="P:mycotoxin biosynthetic process"/>
    <property type="evidence" value="ECO:0007669"/>
    <property type="project" value="UniProtKB-ARBA"/>
</dbReference>
<dbReference type="SUPFAM" id="SSF48576">
    <property type="entry name" value="Terpenoid synthases"/>
    <property type="match status" value="2"/>
</dbReference>
<keyword evidence="6" id="KW-1185">Reference proteome</keyword>
<dbReference type="STRING" id="183478.A0A364MRX5"/>
<dbReference type="GO" id="GO:0046872">
    <property type="term" value="F:metal ion binding"/>
    <property type="evidence" value="ECO:0007669"/>
    <property type="project" value="UniProtKB-KW"/>
</dbReference>
<protein>
    <recommendedName>
        <fullName evidence="1">geranylgeranyl diphosphate synthase</fullName>
        <ecNumber evidence="1">2.5.1.29</ecNumber>
    </recommendedName>
</protein>
<comment type="caution">
    <text evidence="5">The sequence shown here is derived from an EMBL/GenBank/DDBJ whole genome shotgun (WGS) entry which is preliminary data.</text>
</comment>
<dbReference type="EC" id="2.5.1.29" evidence="1"/>
<evidence type="ECO:0000313" key="5">
    <source>
        <dbReference type="EMBL" id="RAR00829.1"/>
    </source>
</evidence>
<dbReference type="InterPro" id="IPR033749">
    <property type="entry name" value="Polyprenyl_synt_CS"/>
</dbReference>
<dbReference type="GO" id="GO:0008299">
    <property type="term" value="P:isoprenoid biosynthetic process"/>
    <property type="evidence" value="ECO:0007669"/>
    <property type="project" value="InterPro"/>
</dbReference>
<dbReference type="Gene3D" id="1.10.600.10">
    <property type="entry name" value="Farnesyl Diphosphate Synthase"/>
    <property type="match status" value="3"/>
</dbReference>
<evidence type="ECO:0000313" key="6">
    <source>
        <dbReference type="Proteomes" id="UP000249619"/>
    </source>
</evidence>
<dbReference type="PANTHER" id="PTHR12001">
    <property type="entry name" value="GERANYLGERANYL PYROPHOSPHATE SYNTHASE"/>
    <property type="match status" value="1"/>
</dbReference>
<keyword evidence="4" id="KW-0460">Magnesium</keyword>
<dbReference type="EMBL" id="QGDH01000321">
    <property type="protein sequence ID" value="RAR00829.1"/>
    <property type="molecule type" value="Genomic_DNA"/>
</dbReference>
<keyword evidence="3" id="KW-0479">Metal-binding</keyword>
<evidence type="ECO:0000256" key="4">
    <source>
        <dbReference type="ARBA" id="ARBA00022842"/>
    </source>
</evidence>
<name>A0A364MRX5_STELY</name>
<keyword evidence="2" id="KW-0808">Transferase</keyword>
<dbReference type="AlphaFoldDB" id="A0A364MRX5"/>
<evidence type="ECO:0000256" key="1">
    <source>
        <dbReference type="ARBA" id="ARBA00012382"/>
    </source>
</evidence>
<sequence length="722" mass="79782">MEYRFSNVTKCPELVESGLCEGIPLLLSKEATLADLGAVKAQEDWRRHVGPIESYRGGMGPEISYIPAIIPECLPDRLEVIGYANEFGFMHDDLVDNGDKHTTKKENNELLDAFKGRDENAAAYQSGKTHIQSHIMLRMLAIDRPSALASIKAGAQFVQSTINPQDPAAFGSLDEYLDFRVVDFGQMFWQALITFGMGLCIPENEQSLCIDLCRPAWVAAALSNDLYSWDRELRRAQDLGQSQVMNGLWVLVHKNCLSIEKAKAVCRATIKDSVVRFLQVIQETKIRTDVSNDLKVYVEALQYFVSGNLAWSLTCPKYDSQRDFNQQQREWLKVGVPESLPSHEMEKFGISNGYSKKSARVKGIVGDAISAVISVSSGHASVGNDAASNDHTFGSGSIMSNCSAATNGDATSNSTVFNGHPVVSGGVMSNGQDISTSQVLSNGYVFLNETTTLNGLGALEERSVAGDETIHDDILFCNLTKISKEIIEAPAKYIQSMPSKGVRSKVIDGLNLWLKVSPEALHVVKKVTDLLHTASLMLDDFQDGSNLRRGKPSTHTIFGAGPTVNSAFFQFVLAVKEIEKLNNAKCREVLLGQSLDLDWTSNLRCPSIEEYLRMVDFTQKGFAEDLDEGKYSLPLIHALQSLSRHETVMLRNLLSQRRVAGCSPLIEHKTLILELMKQAGSLEFTERALRKLMGEIESDMRKIEEQAGENLQLRVMAMLLAI</sequence>
<organism evidence="5 6">
    <name type="scientific">Stemphylium lycopersici</name>
    <name type="common">Tomato gray leaf spot disease fungus</name>
    <name type="synonym">Thyrospora lycopersici</name>
    <dbReference type="NCBI Taxonomy" id="183478"/>
    <lineage>
        <taxon>Eukaryota</taxon>
        <taxon>Fungi</taxon>
        <taxon>Dikarya</taxon>
        <taxon>Ascomycota</taxon>
        <taxon>Pezizomycotina</taxon>
        <taxon>Dothideomycetes</taxon>
        <taxon>Pleosporomycetidae</taxon>
        <taxon>Pleosporales</taxon>
        <taxon>Pleosporineae</taxon>
        <taxon>Pleosporaceae</taxon>
        <taxon>Stemphylium</taxon>
    </lineage>
</organism>
<dbReference type="InterPro" id="IPR000092">
    <property type="entry name" value="Polyprenyl_synt"/>
</dbReference>
<dbReference type="Pfam" id="PF19086">
    <property type="entry name" value="Terpene_syn_C_2"/>
    <property type="match status" value="1"/>
</dbReference>
<dbReference type="GO" id="GO:0046165">
    <property type="term" value="P:alcohol biosynthetic process"/>
    <property type="evidence" value="ECO:0007669"/>
    <property type="project" value="UniProtKB-ARBA"/>
</dbReference>
<dbReference type="PANTHER" id="PTHR12001:SF72">
    <property type="entry name" value="THIJ_PFPI FAMILY PROTEIN (AFU_ORTHOLOGUE AFUA_3G01210)-RELATED"/>
    <property type="match status" value="1"/>
</dbReference>
<dbReference type="InterPro" id="IPR008949">
    <property type="entry name" value="Isoprenoid_synthase_dom_sf"/>
</dbReference>
<dbReference type="Proteomes" id="UP000249619">
    <property type="component" value="Unassembled WGS sequence"/>
</dbReference>
<dbReference type="Pfam" id="PF00348">
    <property type="entry name" value="polyprenyl_synt"/>
    <property type="match status" value="1"/>
</dbReference>
<reference evidence="6" key="1">
    <citation type="submission" date="2018-05" db="EMBL/GenBank/DDBJ databases">
        <title>Draft genome sequence of Stemphylium lycopersici strain CIDEFI 213.</title>
        <authorList>
            <person name="Medina R."/>
            <person name="Franco M.E.E."/>
            <person name="Lucentini C.G."/>
            <person name="Saparrat M.C.N."/>
            <person name="Balatti P.A."/>
        </authorList>
    </citation>
    <scope>NUCLEOTIDE SEQUENCE [LARGE SCALE GENOMIC DNA]</scope>
    <source>
        <strain evidence="6">CIDEFI 213</strain>
    </source>
</reference>
<proteinExistence type="predicted"/>
<evidence type="ECO:0000256" key="3">
    <source>
        <dbReference type="ARBA" id="ARBA00022723"/>
    </source>
</evidence>
<gene>
    <name evidence="5" type="ORF">DDE83_009044</name>
</gene>
<dbReference type="GO" id="GO:0004311">
    <property type="term" value="F:geranylgeranyl diphosphate synthase activity"/>
    <property type="evidence" value="ECO:0007669"/>
    <property type="project" value="UniProtKB-EC"/>
</dbReference>
<accession>A0A364MRX5</accession>
<evidence type="ECO:0000256" key="2">
    <source>
        <dbReference type="ARBA" id="ARBA00022679"/>
    </source>
</evidence>
<dbReference type="PROSITE" id="PS00723">
    <property type="entry name" value="POLYPRENYL_SYNTHASE_1"/>
    <property type="match status" value="1"/>
</dbReference>